<gene>
    <name evidence="2" type="ORF">Micbo1qcDRAFT_159429</name>
</gene>
<dbReference type="Proteomes" id="UP000070501">
    <property type="component" value="Unassembled WGS sequence"/>
</dbReference>
<accession>A0A136JAV1</accession>
<dbReference type="OrthoDB" id="3439935at2759"/>
<dbReference type="InParanoid" id="A0A136JAV1"/>
<feature type="region of interest" description="Disordered" evidence="1">
    <location>
        <begin position="1"/>
        <end position="53"/>
    </location>
</feature>
<protein>
    <submittedName>
        <fullName evidence="2">Uncharacterized protein</fullName>
    </submittedName>
</protein>
<evidence type="ECO:0000313" key="3">
    <source>
        <dbReference type="Proteomes" id="UP000070501"/>
    </source>
</evidence>
<evidence type="ECO:0000256" key="1">
    <source>
        <dbReference type="SAM" id="MobiDB-lite"/>
    </source>
</evidence>
<keyword evidence="3" id="KW-1185">Reference proteome</keyword>
<dbReference type="STRING" id="196109.A0A136JAV1"/>
<name>A0A136JAV1_9PEZI</name>
<dbReference type="AlphaFoldDB" id="A0A136JAV1"/>
<proteinExistence type="predicted"/>
<organism evidence="2 3">
    <name type="scientific">Microdochium bolleyi</name>
    <dbReference type="NCBI Taxonomy" id="196109"/>
    <lineage>
        <taxon>Eukaryota</taxon>
        <taxon>Fungi</taxon>
        <taxon>Dikarya</taxon>
        <taxon>Ascomycota</taxon>
        <taxon>Pezizomycotina</taxon>
        <taxon>Sordariomycetes</taxon>
        <taxon>Xylariomycetidae</taxon>
        <taxon>Xylariales</taxon>
        <taxon>Microdochiaceae</taxon>
        <taxon>Microdochium</taxon>
    </lineage>
</organism>
<evidence type="ECO:0000313" key="2">
    <source>
        <dbReference type="EMBL" id="KXJ94319.1"/>
    </source>
</evidence>
<feature type="non-terminal residue" evidence="2">
    <location>
        <position position="101"/>
    </location>
</feature>
<sequence>MKKLLKPKKDKATKTKEKKKKEEVPKGTKETDNSQENTNHQRSFGHPAALYDPNWLMPPQSNVIHVEHSMEAPSDPRPNAFFDNRNGVMRVYHGSSFGNPT</sequence>
<dbReference type="EMBL" id="KQ964247">
    <property type="protein sequence ID" value="KXJ94319.1"/>
    <property type="molecule type" value="Genomic_DNA"/>
</dbReference>
<reference evidence="3" key="1">
    <citation type="submission" date="2016-02" db="EMBL/GenBank/DDBJ databases">
        <title>Draft genome sequence of Microdochium bolleyi, a fungal endophyte of beachgrass.</title>
        <authorList>
            <consortium name="DOE Joint Genome Institute"/>
            <person name="David A.S."/>
            <person name="May G."/>
            <person name="Haridas S."/>
            <person name="Lim J."/>
            <person name="Wang M."/>
            <person name="Labutti K."/>
            <person name="Lipzen A."/>
            <person name="Barry K."/>
            <person name="Grigoriev I.V."/>
        </authorList>
    </citation>
    <scope>NUCLEOTIDE SEQUENCE [LARGE SCALE GENOMIC DNA]</scope>
    <source>
        <strain evidence="3">J235TASD1</strain>
    </source>
</reference>
<feature type="compositionally biased region" description="Basic and acidic residues" evidence="1">
    <location>
        <begin position="10"/>
        <end position="32"/>
    </location>
</feature>